<name>A0A480A0V0_9CYAN</name>
<reference evidence="2" key="1">
    <citation type="submission" date="2019-02" db="EMBL/GenBank/DDBJ databases">
        <title>Draft genome sequence of Sphaerospermopsis reniformis NIES-1949.</title>
        <authorList>
            <person name="Yamaguchi H."/>
            <person name="Suzuki S."/>
            <person name="Kawachi M."/>
        </authorList>
    </citation>
    <scope>NUCLEOTIDE SEQUENCE [LARGE SCALE GENOMIC DNA]</scope>
    <source>
        <strain evidence="2">NIES-1949</strain>
    </source>
</reference>
<organism evidence="1 2">
    <name type="scientific">Sphaerospermopsis reniformis</name>
    <dbReference type="NCBI Taxonomy" id="531300"/>
    <lineage>
        <taxon>Bacteria</taxon>
        <taxon>Bacillati</taxon>
        <taxon>Cyanobacteriota</taxon>
        <taxon>Cyanophyceae</taxon>
        <taxon>Nostocales</taxon>
        <taxon>Aphanizomenonaceae</taxon>
        <taxon>Sphaerospermopsis</taxon>
    </lineage>
</organism>
<comment type="caution">
    <text evidence="1">The sequence shown here is derived from an EMBL/GenBank/DDBJ whole genome shotgun (WGS) entry which is preliminary data.</text>
</comment>
<sequence length="96" mass="10894">MISIPITLEQLIAVVKQLPPDEQAQVAMSLLKGDLSSDLTELLQKQYALNSDSENVKSLAISTDKKPKKYDFSDLMGRLNWRGDAVEMQRSLRDEW</sequence>
<proteinExistence type="predicted"/>
<gene>
    <name evidence="1" type="ORF">SR1949_37370</name>
</gene>
<dbReference type="RefSeq" id="WP_137668448.1">
    <property type="nucleotide sequence ID" value="NZ_BJCE01000157.1"/>
</dbReference>
<accession>A0A480A0V0</accession>
<evidence type="ECO:0000313" key="1">
    <source>
        <dbReference type="EMBL" id="GCL38620.1"/>
    </source>
</evidence>
<protein>
    <submittedName>
        <fullName evidence="1">Uncharacterized protein</fullName>
    </submittedName>
</protein>
<dbReference type="Proteomes" id="UP000300142">
    <property type="component" value="Unassembled WGS sequence"/>
</dbReference>
<dbReference type="EMBL" id="BJCE01000157">
    <property type="protein sequence ID" value="GCL38620.1"/>
    <property type="molecule type" value="Genomic_DNA"/>
</dbReference>
<keyword evidence="2" id="KW-1185">Reference proteome</keyword>
<evidence type="ECO:0000313" key="2">
    <source>
        <dbReference type="Proteomes" id="UP000300142"/>
    </source>
</evidence>
<dbReference type="AlphaFoldDB" id="A0A480A0V0"/>